<evidence type="ECO:0000313" key="1">
    <source>
        <dbReference type="EMBL" id="CAE6496304.1"/>
    </source>
</evidence>
<feature type="non-terminal residue" evidence="1">
    <location>
        <position position="1"/>
    </location>
</feature>
<organism evidence="1 2">
    <name type="scientific">Rhizoctonia solani</name>
    <dbReference type="NCBI Taxonomy" id="456999"/>
    <lineage>
        <taxon>Eukaryota</taxon>
        <taxon>Fungi</taxon>
        <taxon>Dikarya</taxon>
        <taxon>Basidiomycota</taxon>
        <taxon>Agaricomycotina</taxon>
        <taxon>Agaricomycetes</taxon>
        <taxon>Cantharellales</taxon>
        <taxon>Ceratobasidiaceae</taxon>
        <taxon>Rhizoctonia</taxon>
    </lineage>
</organism>
<gene>
    <name evidence="1" type="ORF">RDB_LOCUS134809</name>
</gene>
<reference evidence="1" key="1">
    <citation type="submission" date="2021-01" db="EMBL/GenBank/DDBJ databases">
        <authorList>
            <person name="Kaushik A."/>
        </authorList>
    </citation>
    <scope>NUCLEOTIDE SEQUENCE</scope>
    <source>
        <strain evidence="1">AG2-2IIIB</strain>
    </source>
</reference>
<comment type="caution">
    <text evidence="1">The sequence shown here is derived from an EMBL/GenBank/DDBJ whole genome shotgun (WGS) entry which is preliminary data.</text>
</comment>
<dbReference type="AlphaFoldDB" id="A0A8H3CTJ4"/>
<protein>
    <submittedName>
        <fullName evidence="1">Uncharacterized protein</fullName>
    </submittedName>
</protein>
<name>A0A8H3CTJ4_9AGAM</name>
<dbReference type="EMBL" id="CAJMWT010004789">
    <property type="protein sequence ID" value="CAE6496304.1"/>
    <property type="molecule type" value="Genomic_DNA"/>
</dbReference>
<accession>A0A8H3CTJ4</accession>
<evidence type="ECO:0000313" key="2">
    <source>
        <dbReference type="Proteomes" id="UP000663843"/>
    </source>
</evidence>
<proteinExistence type="predicted"/>
<sequence length="160" mass="18445">PVPTVWKKISRLDIVLQLIKGMEGKAHRYKDPQQVHHHLTRLQWYFRRTGSQLLQSPPWVQELEIFTGHNIEIQNIGPFLTLLGGGPLPPNLWQLTTHTGTDIGSRDMSKFLNMFINLSLLELRTIIHKKGLPSHVHPSTVPALLKWIQETCPRILILEF</sequence>
<dbReference type="Proteomes" id="UP000663843">
    <property type="component" value="Unassembled WGS sequence"/>
</dbReference>